<name>A0A556N298_9FLAO</name>
<dbReference type="Pfam" id="PF18174">
    <property type="entry name" value="HU-CCDC81_bac_1"/>
    <property type="match status" value="1"/>
</dbReference>
<protein>
    <submittedName>
        <fullName evidence="5">SPOR domain-containing protein</fullName>
    </submittedName>
</protein>
<comment type="caution">
    <text evidence="5">The sequence shown here is derived from an EMBL/GenBank/DDBJ whole genome shotgun (WGS) entry which is preliminary data.</text>
</comment>
<dbReference type="Pfam" id="PF05036">
    <property type="entry name" value="SPOR"/>
    <property type="match status" value="1"/>
</dbReference>
<dbReference type="InterPro" id="IPR040495">
    <property type="entry name" value="HU-CCDC81_bac_1"/>
</dbReference>
<dbReference type="GO" id="GO:0042834">
    <property type="term" value="F:peptidoglycan binding"/>
    <property type="evidence" value="ECO:0007669"/>
    <property type="project" value="InterPro"/>
</dbReference>
<dbReference type="Proteomes" id="UP000316008">
    <property type="component" value="Unassembled WGS sequence"/>
</dbReference>
<accession>A0A556N298</accession>
<dbReference type="InterPro" id="IPR041268">
    <property type="entry name" value="HU-CCDC81_bac_2"/>
</dbReference>
<feature type="domain" description="SPOR" evidence="2">
    <location>
        <begin position="341"/>
        <end position="402"/>
    </location>
</feature>
<dbReference type="OrthoDB" id="653949at2"/>
<sequence length="403" mass="44831">MLTVEQLIGDLLLQHNCVIVPSFGGFVAQRTSAKIDPAKGVILPPKKSVLFNKQLINNDGLLIAALSQANSIPYSEAAEEVQAHINEWEARLQMGGRITIDRVGNLFYDQERNLCFEQDRFYNLLLESFGLSAVHFVSVADAEAKESHQAILHVVKAVEMEQKQVIPASEPSFVLTEEPIIPVLEVVHEEHIQQTTIPAKKKSSTWRYVAAACLLPIAFYSFWIPVKTDVLESGVVSLSDFNPFHSTKQGTYVLPPANYHFPKREGKKQLQNLPENVETFSYEMDEDTYVPVSLKKKMTSVEPENEEEMASKQPEATEVPKKPIEQPKPAVNVGTPKGGQIIVGSYSDKKNAEDLIKLLESNGMTGQILEKDGKIRVTAGNSSQFSQLQPKLKAIGIVPWILK</sequence>
<dbReference type="EMBL" id="VLPL01000002">
    <property type="protein sequence ID" value="TSJ46311.1"/>
    <property type="molecule type" value="Genomic_DNA"/>
</dbReference>
<feature type="domain" description="CCDC81-like prokaryotic HU" evidence="3">
    <location>
        <begin position="1"/>
        <end position="59"/>
    </location>
</feature>
<feature type="region of interest" description="Disordered" evidence="1">
    <location>
        <begin position="300"/>
        <end position="320"/>
    </location>
</feature>
<dbReference type="AlphaFoldDB" id="A0A556N298"/>
<dbReference type="SUPFAM" id="SSF110997">
    <property type="entry name" value="Sporulation related repeat"/>
    <property type="match status" value="1"/>
</dbReference>
<evidence type="ECO:0000313" key="5">
    <source>
        <dbReference type="EMBL" id="TSJ46311.1"/>
    </source>
</evidence>
<proteinExistence type="predicted"/>
<dbReference type="Pfam" id="PF18175">
    <property type="entry name" value="HU-CCDC81_bac_2"/>
    <property type="match status" value="1"/>
</dbReference>
<dbReference type="Gene3D" id="3.30.70.1070">
    <property type="entry name" value="Sporulation related repeat"/>
    <property type="match status" value="1"/>
</dbReference>
<evidence type="ECO:0000259" key="3">
    <source>
        <dbReference type="Pfam" id="PF18174"/>
    </source>
</evidence>
<gene>
    <name evidence="5" type="ORF">FO442_03915</name>
</gene>
<evidence type="ECO:0000256" key="1">
    <source>
        <dbReference type="SAM" id="MobiDB-lite"/>
    </source>
</evidence>
<evidence type="ECO:0000313" key="6">
    <source>
        <dbReference type="Proteomes" id="UP000316008"/>
    </source>
</evidence>
<feature type="domain" description="CCDC81-like prokaryotic HU" evidence="4">
    <location>
        <begin position="60"/>
        <end position="129"/>
    </location>
</feature>
<dbReference type="InterPro" id="IPR036680">
    <property type="entry name" value="SPOR-like_sf"/>
</dbReference>
<evidence type="ECO:0000259" key="2">
    <source>
        <dbReference type="Pfam" id="PF05036"/>
    </source>
</evidence>
<reference evidence="5 6" key="1">
    <citation type="submission" date="2019-07" db="EMBL/GenBank/DDBJ databases">
        <authorList>
            <person name="Huq M.A."/>
        </authorList>
    </citation>
    <scope>NUCLEOTIDE SEQUENCE [LARGE SCALE GENOMIC DNA]</scope>
    <source>
        <strain evidence="5 6">MAH-3</strain>
    </source>
</reference>
<evidence type="ECO:0000259" key="4">
    <source>
        <dbReference type="Pfam" id="PF18175"/>
    </source>
</evidence>
<organism evidence="5 6">
    <name type="scientific">Fluviicola chungangensis</name>
    <dbReference type="NCBI Taxonomy" id="2597671"/>
    <lineage>
        <taxon>Bacteria</taxon>
        <taxon>Pseudomonadati</taxon>
        <taxon>Bacteroidota</taxon>
        <taxon>Flavobacteriia</taxon>
        <taxon>Flavobacteriales</taxon>
        <taxon>Crocinitomicaceae</taxon>
        <taxon>Fluviicola</taxon>
    </lineage>
</organism>
<keyword evidence="6" id="KW-1185">Reference proteome</keyword>
<dbReference type="RefSeq" id="WP_144331848.1">
    <property type="nucleotide sequence ID" value="NZ_VLPL01000002.1"/>
</dbReference>
<dbReference type="InterPro" id="IPR007730">
    <property type="entry name" value="SPOR-like_dom"/>
</dbReference>